<organism evidence="1 2">
    <name type="scientific">Paracoccus zhejiangensis</name>
    <dbReference type="NCBI Taxonomy" id="1077935"/>
    <lineage>
        <taxon>Bacteria</taxon>
        <taxon>Pseudomonadati</taxon>
        <taxon>Pseudomonadota</taxon>
        <taxon>Alphaproteobacteria</taxon>
        <taxon>Rhodobacterales</taxon>
        <taxon>Paracoccaceae</taxon>
        <taxon>Paracoccus</taxon>
    </lineage>
</organism>
<sequence length="136" mass="15457">MIAASAAVWGAWLATKAQAANRKLTQEVALAQFRQDWLNMLRSKLAEYLGLLTILYRTDGLEDDAHRMEMVKCAYEIQLLLSPHDPSDNELIVELRTMREAYERRDAEVDAAKVVALSQAILWRGWARITSDIRGP</sequence>
<accession>A0A2H5F2R8</accession>
<reference evidence="1 2" key="1">
    <citation type="journal article" date="2013" name="Antonie Van Leeuwenhoek">
        <title>Paracoccus zhejiangensis sp. nov., isolated from activated sludge in wastewater-treatment system.</title>
        <authorList>
            <person name="Wu Z.G."/>
            <person name="Zhang D.F."/>
            <person name="Liu Y.L."/>
            <person name="Wang F."/>
            <person name="Jiang X."/>
            <person name="Li C."/>
            <person name="Li S.P."/>
            <person name="Hong Q."/>
            <person name="Li W.J."/>
        </authorList>
    </citation>
    <scope>NUCLEOTIDE SEQUENCE [LARGE SCALE GENOMIC DNA]</scope>
    <source>
        <strain evidence="1 2">J6</strain>
    </source>
</reference>
<name>A0A2H5F2R8_9RHOB</name>
<gene>
    <name evidence="1" type="ORF">CX676_18135</name>
</gene>
<dbReference type="Proteomes" id="UP000234530">
    <property type="component" value="Chromosome"/>
</dbReference>
<dbReference type="AlphaFoldDB" id="A0A2H5F2R8"/>
<proteinExistence type="predicted"/>
<keyword evidence="2" id="KW-1185">Reference proteome</keyword>
<dbReference type="EMBL" id="CP025430">
    <property type="protein sequence ID" value="AUH65839.1"/>
    <property type="molecule type" value="Genomic_DNA"/>
</dbReference>
<evidence type="ECO:0000313" key="1">
    <source>
        <dbReference type="EMBL" id="AUH65839.1"/>
    </source>
</evidence>
<protein>
    <recommendedName>
        <fullName evidence="3">DUF2489 domain-containing protein</fullName>
    </recommendedName>
</protein>
<dbReference type="KEGG" id="pzh:CX676_18135"/>
<evidence type="ECO:0000313" key="2">
    <source>
        <dbReference type="Proteomes" id="UP000234530"/>
    </source>
</evidence>
<evidence type="ECO:0008006" key="3">
    <source>
        <dbReference type="Google" id="ProtNLM"/>
    </source>
</evidence>